<sequence>MRDGRLSYERFCLEAELLQKRSHEVARGKGVGEGGYVATWEWRHGNRQHLDGDSYLVSTGNVRFYCISGVDKSAEVGIEVDGDIDELLTEEDSAAVADEVLSTPEALHPQLTKTALLEFHIVYHTIYQTPVLYFRAAAIDGTPLSANAIAGDVHLPGSSNSSTFVAMEEHPVLGKPFSFLHPCETAGAMRLLQAQVRCAPDTEDQCVPRCYGPGILAEASRNSGCSDEAIGQSRGLSPRQMLAFFAFGGAITGPVLHYWYGYLETQRVTKEKLTPNKKLLLDRLVFTPPMVAFTIFSLGVLRGSSPKASRENLSRVYWGVLLMNWKVWTVTQWLSFHYVPPQLRVLWGNCVALWWNSYLSLTQN</sequence>
<dbReference type="OrthoDB" id="4089664at2759"/>
<keyword evidence="4" id="KW-0833">Ubl conjugation pathway</keyword>
<feature type="transmembrane region" description="Helical" evidence="8">
    <location>
        <begin position="241"/>
        <end position="260"/>
    </location>
</feature>
<evidence type="ECO:0000256" key="3">
    <source>
        <dbReference type="ARBA" id="ARBA00022692"/>
    </source>
</evidence>
<evidence type="ECO:0000256" key="6">
    <source>
        <dbReference type="ARBA" id="ARBA00023006"/>
    </source>
</evidence>
<evidence type="ECO:0000256" key="7">
    <source>
        <dbReference type="ARBA" id="ARBA00023136"/>
    </source>
</evidence>
<dbReference type="InterPro" id="IPR007248">
    <property type="entry name" value="Mpv17_PMP22"/>
</dbReference>
<evidence type="ECO:0000256" key="1">
    <source>
        <dbReference type="ARBA" id="ARBA00004141"/>
    </source>
</evidence>
<comment type="subcellular location">
    <subcellularLocation>
        <location evidence="1">Membrane</location>
        <topology evidence="1">Multi-pass membrane protein</topology>
    </subcellularLocation>
</comment>
<keyword evidence="5 8" id="KW-1133">Transmembrane helix</keyword>
<dbReference type="EMBL" id="JAGDFL010000393">
    <property type="protein sequence ID" value="KAG7390063.1"/>
    <property type="molecule type" value="Genomic_DNA"/>
</dbReference>
<name>A0A8T1WDF7_9STRA</name>
<organism evidence="9 10">
    <name type="scientific">Phytophthora boehmeriae</name>
    <dbReference type="NCBI Taxonomy" id="109152"/>
    <lineage>
        <taxon>Eukaryota</taxon>
        <taxon>Sar</taxon>
        <taxon>Stramenopiles</taxon>
        <taxon>Oomycota</taxon>
        <taxon>Peronosporomycetes</taxon>
        <taxon>Peronosporales</taxon>
        <taxon>Peronosporaceae</taxon>
        <taxon>Phytophthora</taxon>
    </lineage>
</organism>
<keyword evidence="10" id="KW-1185">Reference proteome</keyword>
<evidence type="ECO:0000256" key="2">
    <source>
        <dbReference type="ARBA" id="ARBA00006824"/>
    </source>
</evidence>
<keyword evidence="6" id="KW-0072">Autophagy</keyword>
<feature type="transmembrane region" description="Helical" evidence="8">
    <location>
        <begin position="280"/>
        <end position="301"/>
    </location>
</feature>
<dbReference type="AlphaFoldDB" id="A0A8T1WDF7"/>
<keyword evidence="3 8" id="KW-0812">Transmembrane</keyword>
<comment type="caution">
    <text evidence="9">The sequence shown here is derived from an EMBL/GenBank/DDBJ whole genome shotgun (WGS) entry which is preliminary data.</text>
</comment>
<evidence type="ECO:0000256" key="8">
    <source>
        <dbReference type="SAM" id="Phobius"/>
    </source>
</evidence>
<dbReference type="PANTHER" id="PTHR11266">
    <property type="entry name" value="PEROXISOMAL MEMBRANE PROTEIN 2, PXMP2 MPV17"/>
    <property type="match status" value="1"/>
</dbReference>
<evidence type="ECO:0000313" key="9">
    <source>
        <dbReference type="EMBL" id="KAG7390063.1"/>
    </source>
</evidence>
<evidence type="ECO:0000256" key="4">
    <source>
        <dbReference type="ARBA" id="ARBA00022786"/>
    </source>
</evidence>
<gene>
    <name evidence="9" type="primary">ATG10</name>
    <name evidence="9" type="ORF">PHYBOEH_007171</name>
</gene>
<proteinExistence type="inferred from homology"/>
<keyword evidence="7 8" id="KW-0472">Membrane</keyword>
<dbReference type="Pfam" id="PF03987">
    <property type="entry name" value="Autophagy_act_C"/>
    <property type="match status" value="1"/>
</dbReference>
<protein>
    <submittedName>
        <fullName evidence="9">E2-like conjugating enzyme atg10</fullName>
    </submittedName>
</protein>
<reference evidence="9" key="1">
    <citation type="submission" date="2021-02" db="EMBL/GenBank/DDBJ databases">
        <authorList>
            <person name="Palmer J.M."/>
        </authorList>
    </citation>
    <scope>NUCLEOTIDE SEQUENCE</scope>
    <source>
        <strain evidence="9">SCRP23</strain>
    </source>
</reference>
<dbReference type="GO" id="GO:0006914">
    <property type="term" value="P:autophagy"/>
    <property type="evidence" value="ECO:0007669"/>
    <property type="project" value="UniProtKB-KW"/>
</dbReference>
<evidence type="ECO:0000313" key="10">
    <source>
        <dbReference type="Proteomes" id="UP000693981"/>
    </source>
</evidence>
<dbReference type="GO" id="GO:0019787">
    <property type="term" value="F:ubiquitin-like protein transferase activity"/>
    <property type="evidence" value="ECO:0007669"/>
    <property type="project" value="InterPro"/>
</dbReference>
<comment type="similarity">
    <text evidence="2">Belongs to the peroxisomal membrane protein PXMP2/4 family.</text>
</comment>
<evidence type="ECO:0000256" key="5">
    <source>
        <dbReference type="ARBA" id="ARBA00022989"/>
    </source>
</evidence>
<dbReference type="GO" id="GO:0005778">
    <property type="term" value="C:peroxisomal membrane"/>
    <property type="evidence" value="ECO:0007669"/>
    <property type="project" value="TreeGrafter"/>
</dbReference>
<dbReference type="Pfam" id="PF04117">
    <property type="entry name" value="Mpv17_PMP22"/>
    <property type="match status" value="1"/>
</dbReference>
<dbReference type="PANTHER" id="PTHR11266:SF80">
    <property type="entry name" value="PEROXISOMAL MEMBRANE PROTEIN 2"/>
    <property type="match status" value="1"/>
</dbReference>
<accession>A0A8T1WDF7</accession>
<dbReference type="InterPro" id="IPR007135">
    <property type="entry name" value="Atg3/Atg10"/>
</dbReference>
<dbReference type="Proteomes" id="UP000693981">
    <property type="component" value="Unassembled WGS sequence"/>
</dbReference>